<evidence type="ECO:0000256" key="9">
    <source>
        <dbReference type="ARBA" id="ARBA00022982"/>
    </source>
</evidence>
<keyword evidence="6 14" id="KW-0679">Respiratory chain</keyword>
<feature type="region of interest" description="Disordered" evidence="15">
    <location>
        <begin position="434"/>
        <end position="453"/>
    </location>
</feature>
<organism evidence="16 17">
    <name type="scientific">Coccomyxa viridis</name>
    <dbReference type="NCBI Taxonomy" id="1274662"/>
    <lineage>
        <taxon>Eukaryota</taxon>
        <taxon>Viridiplantae</taxon>
        <taxon>Chlorophyta</taxon>
        <taxon>core chlorophytes</taxon>
        <taxon>Trebouxiophyceae</taxon>
        <taxon>Trebouxiophyceae incertae sedis</taxon>
        <taxon>Coccomyxaceae</taxon>
        <taxon>Coccomyxa</taxon>
    </lineage>
</organism>
<evidence type="ECO:0000256" key="13">
    <source>
        <dbReference type="ARBA" id="ARBA00023136"/>
    </source>
</evidence>
<evidence type="ECO:0000256" key="14">
    <source>
        <dbReference type="RuleBase" id="RU003779"/>
    </source>
</evidence>
<dbReference type="Pfam" id="PF01786">
    <property type="entry name" value="AOX"/>
    <property type="match status" value="1"/>
</dbReference>
<keyword evidence="10" id="KW-1133">Transmembrane helix</keyword>
<evidence type="ECO:0000256" key="11">
    <source>
        <dbReference type="ARBA" id="ARBA00023002"/>
    </source>
</evidence>
<comment type="cofactor">
    <cofactor evidence="14">
        <name>Fe cation</name>
        <dbReference type="ChEBI" id="CHEBI:24875"/>
    </cofactor>
    <text evidence="14">Binds 2 iron ions per subunit.</text>
</comment>
<dbReference type="Proteomes" id="UP001497392">
    <property type="component" value="Unassembled WGS sequence"/>
</dbReference>
<feature type="region of interest" description="Disordered" evidence="15">
    <location>
        <begin position="298"/>
        <end position="402"/>
    </location>
</feature>
<accession>A0ABP1GBW1</accession>
<dbReference type="InterPro" id="IPR038659">
    <property type="entry name" value="AOX_sf"/>
</dbReference>
<evidence type="ECO:0000256" key="6">
    <source>
        <dbReference type="ARBA" id="ARBA00022660"/>
    </source>
</evidence>
<evidence type="ECO:0000256" key="5">
    <source>
        <dbReference type="ARBA" id="ARBA00022448"/>
    </source>
</evidence>
<feature type="compositionally biased region" description="Low complexity" evidence="15">
    <location>
        <begin position="372"/>
        <end position="388"/>
    </location>
</feature>
<keyword evidence="5" id="KW-0813">Transport</keyword>
<comment type="subunit">
    <text evidence="4">Homodimer; disulfide-linked.</text>
</comment>
<dbReference type="PANTHER" id="PTHR31803">
    <property type="entry name" value="ALTERNATIVE OXIDASE"/>
    <property type="match status" value="1"/>
</dbReference>
<keyword evidence="13 14" id="KW-0472">Membrane</keyword>
<dbReference type="InterPro" id="IPR002680">
    <property type="entry name" value="AOX"/>
</dbReference>
<keyword evidence="8 14" id="KW-0479">Metal-binding</keyword>
<dbReference type="EC" id="1.10.3.11" evidence="14"/>
<sequence length="467" mass="50457">MEAIKRREGHPLPHPSIRLDAYRGQEQYMTPYYPDAYLESKHCKIFAHWRTPKGLAEWTGFLAAQLYNAGTAVVAHVPAWLPGVSMQRETVWLRRLVLLESIAPVLGSTAAMAAYAKALWSLQQDARYLQAFQQESDNARAHLVALLSVSPSAAQKLLVLLNQVLLAPPYALAFALAPRVCHAFVSTLSGLTGEALSDALVDLDAGKAPAWDVQSLPAPVLAYWGLPEGASMRSVLLVMRADVNARMIINQGADFKTLSLNGELSSLEEYFNEEDPLDYTPEYKDVVIARNLYNDEQSDVAEGPASGQSRSYTTSATRELPTIRERRPSGLRRFWGSASSGGSQRAPSVASVASSAAESAPEQLWPRSRKVASPSSSASSDLDSAQALSHRRPKGTRARRNILHVEVPEEDALQGRKGRPSGKVGAAVTTTVDALEGRGSQGRKGASSGRGGADILTAMDKLWGQGS</sequence>
<evidence type="ECO:0000256" key="12">
    <source>
        <dbReference type="ARBA" id="ARBA00023004"/>
    </source>
</evidence>
<evidence type="ECO:0000313" key="17">
    <source>
        <dbReference type="Proteomes" id="UP001497392"/>
    </source>
</evidence>
<evidence type="ECO:0000256" key="3">
    <source>
        <dbReference type="ARBA" id="ARBA00008388"/>
    </source>
</evidence>
<evidence type="ECO:0000313" key="16">
    <source>
        <dbReference type="EMBL" id="CAL5228153.1"/>
    </source>
</evidence>
<keyword evidence="12 14" id="KW-0408">Iron</keyword>
<name>A0ABP1GBW1_9CHLO</name>
<feature type="compositionally biased region" description="Basic residues" evidence="15">
    <location>
        <begin position="389"/>
        <end position="402"/>
    </location>
</feature>
<evidence type="ECO:0000256" key="15">
    <source>
        <dbReference type="SAM" id="MobiDB-lite"/>
    </source>
</evidence>
<keyword evidence="17" id="KW-1185">Reference proteome</keyword>
<dbReference type="EMBL" id="CAXHTA020000018">
    <property type="protein sequence ID" value="CAL5228153.1"/>
    <property type="molecule type" value="Genomic_DNA"/>
</dbReference>
<evidence type="ECO:0000256" key="8">
    <source>
        <dbReference type="ARBA" id="ARBA00022723"/>
    </source>
</evidence>
<evidence type="ECO:0000256" key="1">
    <source>
        <dbReference type="ARBA" id="ARBA00001192"/>
    </source>
</evidence>
<evidence type="ECO:0000256" key="7">
    <source>
        <dbReference type="ARBA" id="ARBA00022692"/>
    </source>
</evidence>
<keyword evidence="11 14" id="KW-0560">Oxidoreductase</keyword>
<evidence type="ECO:0000256" key="10">
    <source>
        <dbReference type="ARBA" id="ARBA00022989"/>
    </source>
</evidence>
<reference evidence="16 17" key="1">
    <citation type="submission" date="2024-06" db="EMBL/GenBank/DDBJ databases">
        <authorList>
            <person name="Kraege A."/>
            <person name="Thomma B."/>
        </authorList>
    </citation>
    <scope>NUCLEOTIDE SEQUENCE [LARGE SCALE GENOMIC DNA]</scope>
</reference>
<comment type="similarity">
    <text evidence="3 14">Belongs to the alternative oxidase family.</text>
</comment>
<keyword evidence="9 14" id="KW-0249">Electron transport</keyword>
<evidence type="ECO:0000256" key="2">
    <source>
        <dbReference type="ARBA" id="ARBA00004370"/>
    </source>
</evidence>
<comment type="subcellular location">
    <subcellularLocation>
        <location evidence="2">Membrane</location>
    </subcellularLocation>
</comment>
<keyword evidence="7 14" id="KW-0812">Transmembrane</keyword>
<proteinExistence type="inferred from homology"/>
<feature type="compositionally biased region" description="Polar residues" evidence="15">
    <location>
        <begin position="306"/>
        <end position="317"/>
    </location>
</feature>
<feature type="compositionally biased region" description="Low complexity" evidence="15">
    <location>
        <begin position="346"/>
        <end position="362"/>
    </location>
</feature>
<protein>
    <recommendedName>
        <fullName evidence="14">Ubiquinol oxidase</fullName>
        <ecNumber evidence="14">1.10.3.11</ecNumber>
    </recommendedName>
</protein>
<comment type="catalytic activity">
    <reaction evidence="1 14">
        <text>2 a ubiquinol + O2 = 2 a ubiquinone + 2 H2O</text>
        <dbReference type="Rhea" id="RHEA:30255"/>
        <dbReference type="Rhea" id="RHEA-COMP:9565"/>
        <dbReference type="Rhea" id="RHEA-COMP:9566"/>
        <dbReference type="ChEBI" id="CHEBI:15377"/>
        <dbReference type="ChEBI" id="CHEBI:15379"/>
        <dbReference type="ChEBI" id="CHEBI:16389"/>
        <dbReference type="ChEBI" id="CHEBI:17976"/>
        <dbReference type="EC" id="1.10.3.11"/>
    </reaction>
</comment>
<gene>
    <name evidence="16" type="primary">g11233</name>
    <name evidence="16" type="ORF">VP750_LOCUS10059</name>
</gene>
<comment type="caution">
    <text evidence="16">The sequence shown here is derived from an EMBL/GenBank/DDBJ whole genome shotgun (WGS) entry which is preliminary data.</text>
</comment>
<dbReference type="Gene3D" id="1.20.1260.140">
    <property type="entry name" value="Alternative oxidase"/>
    <property type="match status" value="1"/>
</dbReference>
<dbReference type="PANTHER" id="PTHR31803:SF3">
    <property type="entry name" value="ALTERNATIVE OXIDASE"/>
    <property type="match status" value="1"/>
</dbReference>
<evidence type="ECO:0000256" key="4">
    <source>
        <dbReference type="ARBA" id="ARBA00011748"/>
    </source>
</evidence>